<sequence>MSLPSALNLVTVGDDIHRLILDKLPTVSSLVNTLEASAAIRRSFEPYSRSIATRVIENELPPCIWRHAVVCQMLANGTIRTPTLDGTWEFGIESCIQKIRRVTDAASQQTVSLDDAVAMSEFGIKAMYLAVQFAGGCFRGKDHVHQPLEESLSSTPMSAQEAGRILQSVYLFDMLASLCKNMTMEKKRGESTTRFARRCTKRVRHIQRCIVREMMSPWEFYQVIGMQAFFRRVVHGLGCSPSYMERVMPGILVGGVRLMHDILEKQHEPEKMHAFVGRLQEEALGRPTNAFGLIVSRGESWTWTRTKGRSLNEYRQLGRWWDVEGWKTWKLLEDVQDRLSGSGDEVMQAVLSDNLADFENRTDLWSVALWDSTRWGDVVRHCLGDSPPRLSHWSAADVGIGLLYNPRLATMGREWMVRRERAL</sequence>
<keyword evidence="2" id="KW-1185">Reference proteome</keyword>
<evidence type="ECO:0000313" key="1">
    <source>
        <dbReference type="EMBL" id="RCI08659.1"/>
    </source>
</evidence>
<gene>
    <name evidence="1" type="ORF">L249_4645</name>
</gene>
<name>A0A367L2K0_9HYPO</name>
<dbReference type="EMBL" id="LKCN02000018">
    <property type="protein sequence ID" value="RCI08659.1"/>
    <property type="molecule type" value="Genomic_DNA"/>
</dbReference>
<dbReference type="OrthoDB" id="5304511at2759"/>
<evidence type="ECO:0000313" key="2">
    <source>
        <dbReference type="Proteomes" id="UP000253664"/>
    </source>
</evidence>
<reference evidence="1 2" key="1">
    <citation type="journal article" date="2015" name="BMC Genomics">
        <title>Insights from the genome of Ophiocordyceps polyrhachis-furcata to pathogenicity and host specificity in insect fungi.</title>
        <authorList>
            <person name="Wichadakul D."/>
            <person name="Kobmoo N."/>
            <person name="Ingsriswang S."/>
            <person name="Tangphatsornruang S."/>
            <person name="Chantasingh D."/>
            <person name="Luangsa-ard J.J."/>
            <person name="Eurwilaichitr L."/>
        </authorList>
    </citation>
    <scope>NUCLEOTIDE SEQUENCE [LARGE SCALE GENOMIC DNA]</scope>
    <source>
        <strain evidence="1 2">BCC 54312</strain>
    </source>
</reference>
<dbReference type="AlphaFoldDB" id="A0A367L2K0"/>
<accession>A0A367L2K0</accession>
<proteinExistence type="predicted"/>
<comment type="caution">
    <text evidence="1">The sequence shown here is derived from an EMBL/GenBank/DDBJ whole genome shotgun (WGS) entry which is preliminary data.</text>
</comment>
<protein>
    <submittedName>
        <fullName evidence="1">Uncharacterized protein</fullName>
    </submittedName>
</protein>
<organism evidence="1 2">
    <name type="scientific">Ophiocordyceps polyrhachis-furcata BCC 54312</name>
    <dbReference type="NCBI Taxonomy" id="1330021"/>
    <lineage>
        <taxon>Eukaryota</taxon>
        <taxon>Fungi</taxon>
        <taxon>Dikarya</taxon>
        <taxon>Ascomycota</taxon>
        <taxon>Pezizomycotina</taxon>
        <taxon>Sordariomycetes</taxon>
        <taxon>Hypocreomycetidae</taxon>
        <taxon>Hypocreales</taxon>
        <taxon>Ophiocordycipitaceae</taxon>
        <taxon>Ophiocordyceps</taxon>
    </lineage>
</organism>
<dbReference type="Proteomes" id="UP000253664">
    <property type="component" value="Unassembled WGS sequence"/>
</dbReference>